<gene>
    <name evidence="2" type="ORF">QVD17_39563</name>
</gene>
<dbReference type="EMBL" id="JAUHHV010000011">
    <property type="protein sequence ID" value="KAK1407935.1"/>
    <property type="molecule type" value="Genomic_DNA"/>
</dbReference>
<dbReference type="AlphaFoldDB" id="A0AAD8JUB3"/>
<name>A0AAD8JUB3_TARER</name>
<keyword evidence="3" id="KW-1185">Reference proteome</keyword>
<proteinExistence type="predicted"/>
<comment type="caution">
    <text evidence="2">The sequence shown here is derived from an EMBL/GenBank/DDBJ whole genome shotgun (WGS) entry which is preliminary data.</text>
</comment>
<dbReference type="Proteomes" id="UP001229421">
    <property type="component" value="Unassembled WGS sequence"/>
</dbReference>
<evidence type="ECO:0000313" key="3">
    <source>
        <dbReference type="Proteomes" id="UP001229421"/>
    </source>
</evidence>
<accession>A0AAD8JUB3</accession>
<reference evidence="2" key="1">
    <citation type="journal article" date="2023" name="bioRxiv">
        <title>Improved chromosome-level genome assembly for marigold (Tagetes erecta).</title>
        <authorList>
            <person name="Jiang F."/>
            <person name="Yuan L."/>
            <person name="Wang S."/>
            <person name="Wang H."/>
            <person name="Xu D."/>
            <person name="Wang A."/>
            <person name="Fan W."/>
        </authorList>
    </citation>
    <scope>NUCLEOTIDE SEQUENCE</scope>
    <source>
        <strain evidence="2">WSJ</strain>
        <tissue evidence="2">Leaf</tissue>
    </source>
</reference>
<feature type="region of interest" description="Disordered" evidence="1">
    <location>
        <begin position="180"/>
        <end position="205"/>
    </location>
</feature>
<organism evidence="2 3">
    <name type="scientific">Tagetes erecta</name>
    <name type="common">African marigold</name>
    <dbReference type="NCBI Taxonomy" id="13708"/>
    <lineage>
        <taxon>Eukaryota</taxon>
        <taxon>Viridiplantae</taxon>
        <taxon>Streptophyta</taxon>
        <taxon>Embryophyta</taxon>
        <taxon>Tracheophyta</taxon>
        <taxon>Spermatophyta</taxon>
        <taxon>Magnoliopsida</taxon>
        <taxon>eudicotyledons</taxon>
        <taxon>Gunneridae</taxon>
        <taxon>Pentapetalae</taxon>
        <taxon>asterids</taxon>
        <taxon>campanulids</taxon>
        <taxon>Asterales</taxon>
        <taxon>Asteraceae</taxon>
        <taxon>Asteroideae</taxon>
        <taxon>Heliantheae alliance</taxon>
        <taxon>Tageteae</taxon>
        <taxon>Tagetes</taxon>
    </lineage>
</organism>
<evidence type="ECO:0000256" key="1">
    <source>
        <dbReference type="SAM" id="MobiDB-lite"/>
    </source>
</evidence>
<evidence type="ECO:0000313" key="2">
    <source>
        <dbReference type="EMBL" id="KAK1407935.1"/>
    </source>
</evidence>
<protein>
    <submittedName>
        <fullName evidence="2">Uncharacterized protein</fullName>
    </submittedName>
</protein>
<sequence>MSSSNHPTNFSNPLPEFEFDNPYNTDDMDFSILENFDTRPGHPYYEFPDNPTAQEKCKKLRTMDVGGHIHIDWDLLNELHEGDRCQEIIGYNTPWARLFDLATRPSYRELTVEFLVMWAKWIENLENFVIKLTQAPHIGLCAAHKCVWDTQAPRKGLCAAPGVCWMVSCQDNQHAPLTPHHNTPPFHFISSTTTTKQRREEEEEI</sequence>